<reference evidence="2" key="1">
    <citation type="submission" date="2015-07" db="EMBL/GenBank/DDBJ databases">
        <title>MeaNS - Measles Nucleotide Surveillance Program.</title>
        <authorList>
            <person name="Tran T."/>
            <person name="Druce J."/>
        </authorList>
    </citation>
    <scope>NUCLEOTIDE SEQUENCE</scope>
    <source>
        <strain evidence="2">UCB-OBI-ISO-001</strain>
        <tissue evidence="2">Gonad</tissue>
    </source>
</reference>
<dbReference type="EMBL" id="KQ429290">
    <property type="protein sequence ID" value="KOF65507.1"/>
    <property type="molecule type" value="Genomic_DNA"/>
</dbReference>
<accession>A0A0L8FLH3</accession>
<evidence type="ECO:0000313" key="2">
    <source>
        <dbReference type="EMBL" id="KOF65507.1"/>
    </source>
</evidence>
<feature type="region of interest" description="Disordered" evidence="1">
    <location>
        <begin position="87"/>
        <end position="111"/>
    </location>
</feature>
<organism evidence="2">
    <name type="scientific">Octopus bimaculoides</name>
    <name type="common">California two-spotted octopus</name>
    <dbReference type="NCBI Taxonomy" id="37653"/>
    <lineage>
        <taxon>Eukaryota</taxon>
        <taxon>Metazoa</taxon>
        <taxon>Spiralia</taxon>
        <taxon>Lophotrochozoa</taxon>
        <taxon>Mollusca</taxon>
        <taxon>Cephalopoda</taxon>
        <taxon>Coleoidea</taxon>
        <taxon>Octopodiformes</taxon>
        <taxon>Octopoda</taxon>
        <taxon>Incirrata</taxon>
        <taxon>Octopodidae</taxon>
        <taxon>Octopus</taxon>
    </lineage>
</organism>
<evidence type="ECO:0000256" key="1">
    <source>
        <dbReference type="SAM" id="MobiDB-lite"/>
    </source>
</evidence>
<feature type="region of interest" description="Disordered" evidence="1">
    <location>
        <begin position="1"/>
        <end position="48"/>
    </location>
</feature>
<feature type="non-terminal residue" evidence="2">
    <location>
        <position position="1"/>
    </location>
</feature>
<proteinExistence type="predicted"/>
<sequence>GKGYGNREKRKHEIGRKRERERERERERQTDRQTDKQRGEKIGKKKAKVRKKMNIVAIGKTENKREKEIVKGLCEVKCSRKEKVPFKREKEVGNDKKSEERKYREGSKERQEVIELQRDEGEKGIRKIKSKCEREMKRKSCSGGGRMCERGRRREKRRGRG</sequence>
<name>A0A0L8FLH3_OCTBM</name>
<gene>
    <name evidence="2" type="ORF">OCBIM_22015356mg</name>
</gene>
<dbReference type="AlphaFoldDB" id="A0A0L8FLH3"/>
<feature type="region of interest" description="Disordered" evidence="1">
    <location>
        <begin position="133"/>
        <end position="161"/>
    </location>
</feature>
<feature type="compositionally biased region" description="Basic and acidic residues" evidence="1">
    <location>
        <begin position="16"/>
        <end position="42"/>
    </location>
</feature>
<protein>
    <submittedName>
        <fullName evidence="2">Uncharacterized protein</fullName>
    </submittedName>
</protein>